<dbReference type="InterPro" id="IPR011335">
    <property type="entry name" value="Restrct_endonuc-II-like"/>
</dbReference>
<dbReference type="Pfam" id="PF05685">
    <property type="entry name" value="Uma2"/>
    <property type="match status" value="1"/>
</dbReference>
<reference evidence="2 3" key="2">
    <citation type="journal article" date="2021" name="Mar. Drugs">
        <title>A New Micromonospora Strain with Antibiotic Activity Isolated from the Microbiome of a Mid-Atlantic Deep-Sea Sponge.</title>
        <authorList>
            <person name="Back C.R."/>
            <person name="Stennett H.L."/>
            <person name="Williams S.E."/>
            <person name="Wang L."/>
            <person name="Ojeda Gomez J."/>
            <person name="Abdulle O.M."/>
            <person name="Duffy T."/>
            <person name="Neal C."/>
            <person name="Mantell J."/>
            <person name="Jepson M.A."/>
            <person name="Hendry K.R."/>
            <person name="Powell D."/>
            <person name="Stach J.E.M."/>
            <person name="Essex-Lopresti A.E."/>
            <person name="Willis C.L."/>
            <person name="Curnow P."/>
            <person name="Race P.R."/>
        </authorList>
    </citation>
    <scope>NUCLEOTIDE SEQUENCE [LARGE SCALE GENOMIC DNA]</scope>
    <source>
        <strain evidence="2 3">28ISP2-46</strain>
    </source>
</reference>
<dbReference type="InterPro" id="IPR012296">
    <property type="entry name" value="Nuclease_put_TT1808"/>
</dbReference>
<evidence type="ECO:0000313" key="2">
    <source>
        <dbReference type="EMBL" id="QLQ38398.1"/>
    </source>
</evidence>
<organism evidence="2 3">
    <name type="scientific">Micromonospora robiginosa</name>
    <dbReference type="NCBI Taxonomy" id="2749844"/>
    <lineage>
        <taxon>Bacteria</taxon>
        <taxon>Bacillati</taxon>
        <taxon>Actinomycetota</taxon>
        <taxon>Actinomycetes</taxon>
        <taxon>Micromonosporales</taxon>
        <taxon>Micromonosporaceae</taxon>
        <taxon>Micromonospora</taxon>
    </lineage>
</organism>
<dbReference type="Proteomes" id="UP000510844">
    <property type="component" value="Chromosome"/>
</dbReference>
<gene>
    <name evidence="2" type="ORF">H1D33_05925</name>
</gene>
<reference evidence="3" key="1">
    <citation type="submission" date="2020-07" db="EMBL/GenBank/DDBJ databases">
        <title>A new Micromonospora strain with potent antibiotic activity isolated from the microbiome of a mid-Atlantic deep-sea sponge.</title>
        <authorList>
            <person name="Back C.R."/>
            <person name="Stennett H.L."/>
            <person name="Williams S.E."/>
            <person name="Wang L."/>
            <person name="Ojeda Gomez J."/>
            <person name="Abdulle O.M."/>
            <person name="Duffy T."/>
            <person name="Hendry K.R."/>
            <person name="Powell D."/>
            <person name="Stach J.E."/>
            <person name="Essex-Lopresti A.E."/>
            <person name="Willis C.L."/>
            <person name="Curnow P."/>
            <person name="Race P.R."/>
        </authorList>
    </citation>
    <scope>NUCLEOTIDE SEQUENCE [LARGE SCALE GENOMIC DNA]</scope>
    <source>
        <strain evidence="3">28ISP2-46</strain>
    </source>
</reference>
<evidence type="ECO:0000313" key="3">
    <source>
        <dbReference type="Proteomes" id="UP000510844"/>
    </source>
</evidence>
<dbReference type="KEGG" id="mfeu:H1D33_05925"/>
<sequence>MTGRGGDTSMAAPLRFDPLVDFDGMWTTRLADRYLPLRELPDARYECIDGRLVMTPAETGTNSYAEGELSHLLKPAAREAGFYVFGAVNLTFTPDRWIQPDLTVLHTLPASEQEDRWIPVRLCTMAVEFVSPGSRRQDFVDKPRRCAEAGVPYFMRVQIARQIRHVGVGFLTLDGGTYVSTAQAVSGQRLKLDLPFPIDFDPADLLP</sequence>
<keyword evidence="3" id="KW-1185">Reference proteome</keyword>
<dbReference type="AlphaFoldDB" id="A0A7L6B956"/>
<dbReference type="RefSeq" id="WP_181570827.1">
    <property type="nucleotide sequence ID" value="NZ_CP059322.2"/>
</dbReference>
<keyword evidence="2" id="KW-0378">Hydrolase</keyword>
<dbReference type="GO" id="GO:0004519">
    <property type="term" value="F:endonuclease activity"/>
    <property type="evidence" value="ECO:0007669"/>
    <property type="project" value="UniProtKB-KW"/>
</dbReference>
<name>A0A7L6B956_9ACTN</name>
<dbReference type="EMBL" id="CP059322">
    <property type="protein sequence ID" value="QLQ38398.1"/>
    <property type="molecule type" value="Genomic_DNA"/>
</dbReference>
<dbReference type="SUPFAM" id="SSF52980">
    <property type="entry name" value="Restriction endonuclease-like"/>
    <property type="match status" value="1"/>
</dbReference>
<dbReference type="CDD" id="cd06260">
    <property type="entry name" value="DUF820-like"/>
    <property type="match status" value="1"/>
</dbReference>
<dbReference type="Gene3D" id="3.90.1570.10">
    <property type="entry name" value="tt1808, chain A"/>
    <property type="match status" value="1"/>
</dbReference>
<keyword evidence="2" id="KW-0540">Nuclease</keyword>
<evidence type="ECO:0000259" key="1">
    <source>
        <dbReference type="Pfam" id="PF05685"/>
    </source>
</evidence>
<protein>
    <submittedName>
        <fullName evidence="2">Uma2 family endonuclease</fullName>
    </submittedName>
</protein>
<feature type="domain" description="Putative restriction endonuclease" evidence="1">
    <location>
        <begin position="33"/>
        <end position="200"/>
    </location>
</feature>
<proteinExistence type="predicted"/>
<accession>A0A7L6B956</accession>
<dbReference type="InterPro" id="IPR008538">
    <property type="entry name" value="Uma2"/>
</dbReference>
<keyword evidence="2" id="KW-0255">Endonuclease</keyword>